<accession>W2PHA2</accession>
<name>W2PHA2_PHYN3</name>
<dbReference type="RefSeq" id="XP_008914701.1">
    <property type="nucleotide sequence ID" value="XM_008916453.1"/>
</dbReference>
<dbReference type="AlphaFoldDB" id="W2PHA2"/>
<proteinExistence type="predicted"/>
<gene>
    <name evidence="1" type="ORF">PPTG_24343</name>
</gene>
<protein>
    <submittedName>
        <fullName evidence="1">Uncharacterized protein</fullName>
    </submittedName>
</protein>
<organism evidence="1 2">
    <name type="scientific">Phytophthora nicotianae (strain INRA-310)</name>
    <name type="common">Phytophthora parasitica</name>
    <dbReference type="NCBI Taxonomy" id="761204"/>
    <lineage>
        <taxon>Eukaryota</taxon>
        <taxon>Sar</taxon>
        <taxon>Stramenopiles</taxon>
        <taxon>Oomycota</taxon>
        <taxon>Peronosporomycetes</taxon>
        <taxon>Peronosporales</taxon>
        <taxon>Peronosporaceae</taxon>
        <taxon>Phytophthora</taxon>
    </lineage>
</organism>
<evidence type="ECO:0000313" key="1">
    <source>
        <dbReference type="EMBL" id="ETN00026.1"/>
    </source>
</evidence>
<dbReference type="Proteomes" id="UP000018817">
    <property type="component" value="Unassembled WGS sequence"/>
</dbReference>
<sequence>MEHQLEQLLRSRIGPPLSILPGCHRRTTFRCRRWRAWNLASCNNVDYCVEQLDLDEMKRFIGEQSKRGQKDAAIGQVGRHVAKSFVDSKLCRTMVILRKDNVLNRQAAVYSSKQRHS</sequence>
<reference evidence="1 2" key="2">
    <citation type="submission" date="2013-11" db="EMBL/GenBank/DDBJ databases">
        <title>The Genome Sequence of Phytophthora parasitica INRA-310.</title>
        <authorList>
            <consortium name="The Broad Institute Genomics Platform"/>
            <person name="Russ C."/>
            <person name="Tyler B."/>
            <person name="Panabieres F."/>
            <person name="Shan W."/>
            <person name="Tripathy S."/>
            <person name="Grunwald N."/>
            <person name="Machado M."/>
            <person name="Johnson C.S."/>
            <person name="Arredondo F."/>
            <person name="Hong C."/>
            <person name="Coffey M."/>
            <person name="Young S.K."/>
            <person name="Zeng Q."/>
            <person name="Gargeya S."/>
            <person name="Fitzgerald M."/>
            <person name="Abouelleil A."/>
            <person name="Alvarado L."/>
            <person name="Chapman S.B."/>
            <person name="Gainer-Dewar J."/>
            <person name="Goldberg J."/>
            <person name="Griggs A."/>
            <person name="Gujja S."/>
            <person name="Hansen M."/>
            <person name="Howarth C."/>
            <person name="Imamovic A."/>
            <person name="Ireland A."/>
            <person name="Larimer J."/>
            <person name="McCowan C."/>
            <person name="Murphy C."/>
            <person name="Pearson M."/>
            <person name="Poon T.W."/>
            <person name="Priest M."/>
            <person name="Roberts A."/>
            <person name="Saif S."/>
            <person name="Shea T."/>
            <person name="Sykes S."/>
            <person name="Wortman J."/>
            <person name="Nusbaum C."/>
            <person name="Birren B."/>
        </authorList>
    </citation>
    <scope>NUCLEOTIDE SEQUENCE [LARGE SCALE GENOMIC DNA]</scope>
    <source>
        <strain evidence="1 2">INRA-310</strain>
    </source>
</reference>
<reference evidence="2" key="1">
    <citation type="submission" date="2011-12" db="EMBL/GenBank/DDBJ databases">
        <authorList>
            <consortium name="The Broad Institute Genome Sequencing Platform"/>
            <person name="Russ C."/>
            <person name="Tyler B."/>
            <person name="Panabieres F."/>
            <person name="Shan W."/>
            <person name="Tripathy S."/>
            <person name="Grunwald N."/>
            <person name="Machado M."/>
            <person name="Young S.K."/>
            <person name="Zeng Q."/>
            <person name="Gargeya S."/>
            <person name="Fitzgerald M."/>
            <person name="Haas B."/>
            <person name="Abouelleil A."/>
            <person name="Alvarado L."/>
            <person name="Arachchi H.M."/>
            <person name="Berlin A."/>
            <person name="Chapman S.B."/>
            <person name="Gearin G."/>
            <person name="Goldberg J."/>
            <person name="Griggs A."/>
            <person name="Gujja S."/>
            <person name="Hansen M."/>
            <person name="Heiman D."/>
            <person name="Howarth C."/>
            <person name="Larimer J."/>
            <person name="Lui A."/>
            <person name="MacDonald P.J.P."/>
            <person name="McCowen C."/>
            <person name="Montmayeur A."/>
            <person name="Murphy C."/>
            <person name="Neiman D."/>
            <person name="Pearson M."/>
            <person name="Priest M."/>
            <person name="Roberts A."/>
            <person name="Saif S."/>
            <person name="Shea T."/>
            <person name="Sisk P."/>
            <person name="Stolte C."/>
            <person name="Sykes S."/>
            <person name="Wortman J."/>
            <person name="Nusbaum C."/>
            <person name="Birren B."/>
        </authorList>
    </citation>
    <scope>NUCLEOTIDE SEQUENCE [LARGE SCALE GENOMIC DNA]</scope>
    <source>
        <strain evidence="2">INRA-310</strain>
    </source>
</reference>
<dbReference type="EMBL" id="KI669644">
    <property type="protein sequence ID" value="ETN00026.1"/>
    <property type="molecule type" value="Genomic_DNA"/>
</dbReference>
<dbReference type="VEuPathDB" id="FungiDB:PPTG_24343"/>
<dbReference type="GeneID" id="20192942"/>
<evidence type="ECO:0000313" key="2">
    <source>
        <dbReference type="Proteomes" id="UP000018817"/>
    </source>
</evidence>